<reference evidence="3" key="1">
    <citation type="submission" date="2023-03" db="EMBL/GenBank/DDBJ databases">
        <title>Massive genome expansion in bonnet fungi (Mycena s.s.) driven by repeated elements and novel gene families across ecological guilds.</title>
        <authorList>
            <consortium name="Lawrence Berkeley National Laboratory"/>
            <person name="Harder C.B."/>
            <person name="Miyauchi S."/>
            <person name="Viragh M."/>
            <person name="Kuo A."/>
            <person name="Thoen E."/>
            <person name="Andreopoulos B."/>
            <person name="Lu D."/>
            <person name="Skrede I."/>
            <person name="Drula E."/>
            <person name="Henrissat B."/>
            <person name="Morin E."/>
            <person name="Kohler A."/>
            <person name="Barry K."/>
            <person name="LaButti K."/>
            <person name="Morin E."/>
            <person name="Salamov A."/>
            <person name="Lipzen A."/>
            <person name="Mereny Z."/>
            <person name="Hegedus B."/>
            <person name="Baldrian P."/>
            <person name="Stursova M."/>
            <person name="Weitz H."/>
            <person name="Taylor A."/>
            <person name="Grigoriev I.V."/>
            <person name="Nagy L.G."/>
            <person name="Martin F."/>
            <person name="Kauserud H."/>
        </authorList>
    </citation>
    <scope>NUCLEOTIDE SEQUENCE</scope>
    <source>
        <strain evidence="3">9144</strain>
    </source>
</reference>
<dbReference type="EMBL" id="JARJCW010000015">
    <property type="protein sequence ID" value="KAJ7216427.1"/>
    <property type="molecule type" value="Genomic_DNA"/>
</dbReference>
<dbReference type="InterPro" id="IPR043151">
    <property type="entry name" value="BAH_sf"/>
</dbReference>
<dbReference type="GO" id="GO:0003682">
    <property type="term" value="F:chromatin binding"/>
    <property type="evidence" value="ECO:0007669"/>
    <property type="project" value="InterPro"/>
</dbReference>
<name>A0AAD6VLF0_9AGAR</name>
<gene>
    <name evidence="3" type="ORF">GGX14DRAFT_518118</name>
</gene>
<feature type="region of interest" description="Disordered" evidence="1">
    <location>
        <begin position="1"/>
        <end position="24"/>
    </location>
</feature>
<dbReference type="Gene3D" id="2.30.30.490">
    <property type="match status" value="1"/>
</dbReference>
<evidence type="ECO:0000256" key="1">
    <source>
        <dbReference type="SAM" id="MobiDB-lite"/>
    </source>
</evidence>
<dbReference type="PROSITE" id="PS51038">
    <property type="entry name" value="BAH"/>
    <property type="match status" value="1"/>
</dbReference>
<protein>
    <recommendedName>
        <fullName evidence="2">BAH domain-containing protein</fullName>
    </recommendedName>
</protein>
<sequence length="413" mass="46460">MPARARPKARRWTRTKSHGERMAPHGAAWDGMVQKGSFTLTNEDGDELRVKLNDVAAICPQGMSPEEDMALDQYWMGKVHDIRSTPDGKVRFQWKDGTVGSYSSATSRQVWVQINWYYSPRDINEKIQTFNPSHCAKQERIYSHHSDIVSAFTFNDIVRMVDFLEDDPQQAPILRDAFFCRYFFDAYPSALAVHQYTLCDVHGASNARKTLEMSTCIICDEPYNPDDSDPDRVMHWCPRLQCCRGYHRGCLIDNACHGVSASRDAVIRARLANTADTDTLFVLPDTRTMSSVIPAQLMHLAAQPIMRGGTHGVAGNVAAVVRARRVVHIALQKHGYISGDKISRNNLPSGSDSKSRLIMDAEPRHIVDAVYGLDLDLHCWDEDSGFAGWEDAIVEEEEDELCRLVCPECGRAI</sequence>
<evidence type="ECO:0000313" key="4">
    <source>
        <dbReference type="Proteomes" id="UP001219525"/>
    </source>
</evidence>
<feature type="compositionally biased region" description="Basic residues" evidence="1">
    <location>
        <begin position="1"/>
        <end position="16"/>
    </location>
</feature>
<dbReference type="InterPro" id="IPR001025">
    <property type="entry name" value="BAH_dom"/>
</dbReference>
<keyword evidence="4" id="KW-1185">Reference proteome</keyword>
<feature type="domain" description="BAH" evidence="2">
    <location>
        <begin position="48"/>
        <end position="195"/>
    </location>
</feature>
<dbReference type="PANTHER" id="PTHR46364">
    <property type="entry name" value="OS08G0421900 PROTEIN"/>
    <property type="match status" value="1"/>
</dbReference>
<comment type="caution">
    <text evidence="3">The sequence shown here is derived from an EMBL/GenBank/DDBJ whole genome shotgun (WGS) entry which is preliminary data.</text>
</comment>
<evidence type="ECO:0000313" key="3">
    <source>
        <dbReference type="EMBL" id="KAJ7216427.1"/>
    </source>
</evidence>
<organism evidence="3 4">
    <name type="scientific">Mycena pura</name>
    <dbReference type="NCBI Taxonomy" id="153505"/>
    <lineage>
        <taxon>Eukaryota</taxon>
        <taxon>Fungi</taxon>
        <taxon>Dikarya</taxon>
        <taxon>Basidiomycota</taxon>
        <taxon>Agaricomycotina</taxon>
        <taxon>Agaricomycetes</taxon>
        <taxon>Agaricomycetidae</taxon>
        <taxon>Agaricales</taxon>
        <taxon>Marasmiineae</taxon>
        <taxon>Mycenaceae</taxon>
        <taxon>Mycena</taxon>
    </lineage>
</organism>
<evidence type="ECO:0000259" key="2">
    <source>
        <dbReference type="PROSITE" id="PS51038"/>
    </source>
</evidence>
<dbReference type="Proteomes" id="UP001219525">
    <property type="component" value="Unassembled WGS sequence"/>
</dbReference>
<accession>A0AAD6VLF0</accession>
<proteinExistence type="predicted"/>
<dbReference type="CDD" id="cd04370">
    <property type="entry name" value="BAH"/>
    <property type="match status" value="1"/>
</dbReference>
<dbReference type="AlphaFoldDB" id="A0AAD6VLF0"/>